<sequence length="178" mass="21069">MRFYIITIFFLIFGLNFGCAQRFGYIDTDFILNKMPEYKKAQEEINQLSQAWEKEIQEMSKKRDEMYSAFQAEQVLLTETMKKERTEALQKKETELKEYQKKVFGFGGLFFLKKQELIKPIQDKVWDAVDKVCKENSLAIMFDKAGELVMIYTDPRYDYTDFVLDQLGLGDPNDKIKN</sequence>
<evidence type="ECO:0000313" key="5">
    <source>
        <dbReference type="Proteomes" id="UP000184212"/>
    </source>
</evidence>
<accession>A0A1M5XIH0</accession>
<dbReference type="OrthoDB" id="9788552at2"/>
<dbReference type="Gene3D" id="3.30.910.20">
    <property type="entry name" value="Skp domain"/>
    <property type="match status" value="1"/>
</dbReference>
<keyword evidence="3" id="KW-0175">Coiled coil</keyword>
<feature type="coiled-coil region" evidence="3">
    <location>
        <begin position="38"/>
        <end position="102"/>
    </location>
</feature>
<proteinExistence type="inferred from homology"/>
<evidence type="ECO:0000313" key="4">
    <source>
        <dbReference type="EMBL" id="SHH99432.1"/>
    </source>
</evidence>
<dbReference type="GO" id="GO:0051082">
    <property type="term" value="F:unfolded protein binding"/>
    <property type="evidence" value="ECO:0007669"/>
    <property type="project" value="InterPro"/>
</dbReference>
<reference evidence="4 5" key="1">
    <citation type="submission" date="2016-11" db="EMBL/GenBank/DDBJ databases">
        <authorList>
            <person name="Jaros S."/>
            <person name="Januszkiewicz K."/>
            <person name="Wedrychowicz H."/>
        </authorList>
    </citation>
    <scope>NUCLEOTIDE SEQUENCE [LARGE SCALE GENOMIC DNA]</scope>
    <source>
        <strain evidence="4 5">DSM 24574</strain>
    </source>
</reference>
<dbReference type="RefSeq" id="WP_073143048.1">
    <property type="nucleotide sequence ID" value="NZ_FQWQ01000006.1"/>
</dbReference>
<dbReference type="SUPFAM" id="SSF111384">
    <property type="entry name" value="OmpH-like"/>
    <property type="match status" value="1"/>
</dbReference>
<dbReference type="PANTHER" id="PTHR35089">
    <property type="entry name" value="CHAPERONE PROTEIN SKP"/>
    <property type="match status" value="1"/>
</dbReference>
<evidence type="ECO:0000256" key="2">
    <source>
        <dbReference type="ARBA" id="ARBA00022729"/>
    </source>
</evidence>
<name>A0A1M5XIH0_9BACT</name>
<gene>
    <name evidence="4" type="ORF">SAMN04488109_6582</name>
</gene>
<dbReference type="InterPro" id="IPR005632">
    <property type="entry name" value="Chaperone_Skp"/>
</dbReference>
<keyword evidence="2" id="KW-0732">Signal</keyword>
<evidence type="ECO:0000256" key="3">
    <source>
        <dbReference type="SAM" id="Coils"/>
    </source>
</evidence>
<dbReference type="GO" id="GO:0005829">
    <property type="term" value="C:cytosol"/>
    <property type="evidence" value="ECO:0007669"/>
    <property type="project" value="TreeGrafter"/>
</dbReference>
<dbReference type="AlphaFoldDB" id="A0A1M5XIH0"/>
<dbReference type="InterPro" id="IPR024930">
    <property type="entry name" value="Skp_dom_sf"/>
</dbReference>
<dbReference type="Proteomes" id="UP000184212">
    <property type="component" value="Unassembled WGS sequence"/>
</dbReference>
<organism evidence="4 5">
    <name type="scientific">Chryseolinea serpens</name>
    <dbReference type="NCBI Taxonomy" id="947013"/>
    <lineage>
        <taxon>Bacteria</taxon>
        <taxon>Pseudomonadati</taxon>
        <taxon>Bacteroidota</taxon>
        <taxon>Cytophagia</taxon>
        <taxon>Cytophagales</taxon>
        <taxon>Fulvivirgaceae</taxon>
        <taxon>Chryseolinea</taxon>
    </lineage>
</organism>
<dbReference type="SMART" id="SM00935">
    <property type="entry name" value="OmpH"/>
    <property type="match status" value="1"/>
</dbReference>
<protein>
    <submittedName>
        <fullName evidence="4">Periplasmic chaperone for outer membrane proteins Skp</fullName>
    </submittedName>
</protein>
<dbReference type="STRING" id="947013.SAMN04488109_6582"/>
<dbReference type="Pfam" id="PF03938">
    <property type="entry name" value="OmpH"/>
    <property type="match status" value="1"/>
</dbReference>
<dbReference type="PANTHER" id="PTHR35089:SF1">
    <property type="entry name" value="CHAPERONE PROTEIN SKP"/>
    <property type="match status" value="1"/>
</dbReference>
<dbReference type="GO" id="GO:0050821">
    <property type="term" value="P:protein stabilization"/>
    <property type="evidence" value="ECO:0007669"/>
    <property type="project" value="TreeGrafter"/>
</dbReference>
<comment type="similarity">
    <text evidence="1">Belongs to the Skp family.</text>
</comment>
<keyword evidence="5" id="KW-1185">Reference proteome</keyword>
<dbReference type="EMBL" id="FQWQ01000006">
    <property type="protein sequence ID" value="SHH99432.1"/>
    <property type="molecule type" value="Genomic_DNA"/>
</dbReference>
<evidence type="ECO:0000256" key="1">
    <source>
        <dbReference type="ARBA" id="ARBA00009091"/>
    </source>
</evidence>